<name>A0A1L6ZPF3_BACIA</name>
<geneLocation type="plasmid" evidence="1 2">
    <name>unnamed2</name>
</geneLocation>
<protein>
    <submittedName>
        <fullName evidence="1">Uncharacterized protein</fullName>
    </submittedName>
</protein>
<accession>A0A1L6ZPF3</accession>
<gene>
    <name evidence="1" type="ORF">BSA145_21255</name>
</gene>
<dbReference type="AlphaFoldDB" id="A0A1L6ZPF3"/>
<organism evidence="1 2">
    <name type="scientific">Bacillus safensis</name>
    <dbReference type="NCBI Taxonomy" id="561879"/>
    <lineage>
        <taxon>Bacteria</taxon>
        <taxon>Bacillati</taxon>
        <taxon>Bacillota</taxon>
        <taxon>Bacilli</taxon>
        <taxon>Bacillales</taxon>
        <taxon>Bacillaceae</taxon>
        <taxon>Bacillus</taxon>
    </lineage>
</organism>
<dbReference type="EMBL" id="CP015609">
    <property type="protein sequence ID" value="APT48397.1"/>
    <property type="molecule type" value="Genomic_DNA"/>
</dbReference>
<keyword evidence="1" id="KW-0614">Plasmid</keyword>
<evidence type="ECO:0000313" key="1">
    <source>
        <dbReference type="EMBL" id="APT48397.1"/>
    </source>
</evidence>
<evidence type="ECO:0000313" key="2">
    <source>
        <dbReference type="Proteomes" id="UP000185426"/>
    </source>
</evidence>
<reference evidence="1 2" key="1">
    <citation type="submission" date="2016-05" db="EMBL/GenBank/DDBJ databases">
        <title>Complete Genome and Methylome Analysis of Psychrotrophic Bacterial Isolates from Antarctic Lake Untersee.</title>
        <authorList>
            <person name="Fomenkov A."/>
            <person name="Akimov V.N."/>
            <person name="Vasilyeva L.V."/>
            <person name="Andersen D."/>
            <person name="Vincze T."/>
            <person name="Roberts R.J."/>
        </authorList>
    </citation>
    <scope>NUCLEOTIDE SEQUENCE [LARGE SCALE GENOMIC DNA]</scope>
    <source>
        <strain evidence="1 2">U14-5</strain>
        <plasmid evidence="1 2">unnamed2</plasmid>
    </source>
</reference>
<sequence length="188" mass="19783">MRFNEFGKGGSPKPFAAVLSPAQITRIIQILQASGHGYQAPLYRAALAGEVIVGVTAAGGRLPNEFFWPGGKPKVAIIAGDDVDPSKPRRLPSEFPQTQKMLEWAASVCIHATGGAEMHYAGFAMAAQICGRVLVIETGTAAEDDWTAVVTAERKRREPGNPLLGAVISARPRGGFHPALPAAAEAAE</sequence>
<dbReference type="Proteomes" id="UP000185426">
    <property type="component" value="Plasmid unnamed2"/>
</dbReference>
<proteinExistence type="predicted"/>